<accession>A0A177Y810</accession>
<sequence>MQTAAAQIPYWVAVLTPEERSFGSRRSDPRIDTISSSVVTNTRTQWAGPQHPSATTLLTALAATVGAWQSDRCRSCTSGVLVDIDGPGGQFFPVRLPCTGDAHSLLEEVRRRVAAAPNGGRDYPAAKYRLNSPALNRRSGAQISFRVGTEIEARGDDSLTHSLAVTCDVVEVDGVTMVDTAFRWNCRVFTRADVDDFERFWEKTLAVFV</sequence>
<gene>
    <name evidence="1" type="ORF">A3K89_11775</name>
</gene>
<organism evidence="1 2">
    <name type="scientific">Rhodococcoides kyotonense</name>
    <dbReference type="NCBI Taxonomy" id="398843"/>
    <lineage>
        <taxon>Bacteria</taxon>
        <taxon>Bacillati</taxon>
        <taxon>Actinomycetota</taxon>
        <taxon>Actinomycetes</taxon>
        <taxon>Mycobacteriales</taxon>
        <taxon>Nocardiaceae</taxon>
        <taxon>Rhodococcoides</taxon>
    </lineage>
</organism>
<comment type="caution">
    <text evidence="1">The sequence shown here is derived from an EMBL/GenBank/DDBJ whole genome shotgun (WGS) entry which is preliminary data.</text>
</comment>
<reference evidence="1 2" key="1">
    <citation type="submission" date="2016-03" db="EMBL/GenBank/DDBJ databases">
        <title>Genome sequence of Rhodococcus kyotonensis KB10.</title>
        <authorList>
            <person name="Jeong H."/>
            <person name="Hong C.E."/>
            <person name="Jo S.H."/>
            <person name="Park J.M."/>
        </authorList>
    </citation>
    <scope>NUCLEOTIDE SEQUENCE [LARGE SCALE GENOMIC DNA]</scope>
    <source>
        <strain evidence="1 2">KB10</strain>
    </source>
</reference>
<evidence type="ECO:0000313" key="1">
    <source>
        <dbReference type="EMBL" id="OAK51637.1"/>
    </source>
</evidence>
<evidence type="ECO:0000313" key="2">
    <source>
        <dbReference type="Proteomes" id="UP000077519"/>
    </source>
</evidence>
<protein>
    <submittedName>
        <fullName evidence="1">Uncharacterized protein</fullName>
    </submittedName>
</protein>
<name>A0A177Y810_9NOCA</name>
<dbReference type="Proteomes" id="UP000077519">
    <property type="component" value="Unassembled WGS sequence"/>
</dbReference>
<dbReference type="EMBL" id="LVHI01000038">
    <property type="protein sequence ID" value="OAK51637.1"/>
    <property type="molecule type" value="Genomic_DNA"/>
</dbReference>
<dbReference type="AlphaFoldDB" id="A0A177Y810"/>
<proteinExistence type="predicted"/>
<keyword evidence="2" id="KW-1185">Reference proteome</keyword>
<dbReference type="Gene3D" id="3.30.559.30">
    <property type="entry name" value="Nonribosomal peptide synthetase, condensation domain"/>
    <property type="match status" value="1"/>
</dbReference>